<evidence type="ECO:0000313" key="3">
    <source>
        <dbReference type="Proteomes" id="UP001312908"/>
    </source>
</evidence>
<evidence type="ECO:0008006" key="4">
    <source>
        <dbReference type="Google" id="ProtNLM"/>
    </source>
</evidence>
<name>A0ABU7U4D5_9PROT</name>
<keyword evidence="3" id="KW-1185">Reference proteome</keyword>
<evidence type="ECO:0000313" key="2">
    <source>
        <dbReference type="EMBL" id="MEE8659568.1"/>
    </source>
</evidence>
<dbReference type="Proteomes" id="UP001312908">
    <property type="component" value="Unassembled WGS sequence"/>
</dbReference>
<protein>
    <recommendedName>
        <fullName evidence="4">Outer membrane lipoprotein carrier protein LolA</fullName>
    </recommendedName>
</protein>
<dbReference type="EMBL" id="JAWJZY010000006">
    <property type="protein sequence ID" value="MEE8659568.1"/>
    <property type="molecule type" value="Genomic_DNA"/>
</dbReference>
<dbReference type="PROSITE" id="PS51257">
    <property type="entry name" value="PROKAR_LIPOPROTEIN"/>
    <property type="match status" value="1"/>
</dbReference>
<accession>A0ABU7U4D5</accession>
<feature type="chain" id="PRO_5046827279" description="Outer membrane lipoprotein carrier protein LolA" evidence="1">
    <location>
        <begin position="22"/>
        <end position="188"/>
    </location>
</feature>
<comment type="caution">
    <text evidence="2">The sequence shown here is derived from an EMBL/GenBank/DDBJ whole genome shotgun (WGS) entry which is preliminary data.</text>
</comment>
<feature type="signal peptide" evidence="1">
    <location>
        <begin position="1"/>
        <end position="21"/>
    </location>
</feature>
<proteinExistence type="predicted"/>
<keyword evidence="1" id="KW-0732">Signal</keyword>
<evidence type="ECO:0000256" key="1">
    <source>
        <dbReference type="SAM" id="SignalP"/>
    </source>
</evidence>
<reference evidence="2 3" key="1">
    <citation type="submission" date="2023-10" db="EMBL/GenBank/DDBJ databases">
        <title>Sorlinia euscelidii gen. nov., sp. nov., an acetic acid bacteria isolated from the gut of Euscelidius variegatus emitter.</title>
        <authorList>
            <person name="Michoud G."/>
            <person name="Marasco R."/>
            <person name="Seferji K."/>
            <person name="Gonella E."/>
            <person name="Garuglieri E."/>
            <person name="Alma A."/>
            <person name="Mapelli F."/>
            <person name="Borin S."/>
            <person name="Daffonchio D."/>
            <person name="Crotti E."/>
        </authorList>
    </citation>
    <scope>NUCLEOTIDE SEQUENCE [LARGE SCALE GENOMIC DNA]</scope>
    <source>
        <strain evidence="2 3">EV16P</strain>
    </source>
</reference>
<gene>
    <name evidence="2" type="ORF">DOFOFD_11200</name>
</gene>
<organism evidence="2 3">
    <name type="scientific">Sorlinia euscelidii</name>
    <dbReference type="NCBI Taxonomy" id="3081148"/>
    <lineage>
        <taxon>Bacteria</taxon>
        <taxon>Pseudomonadati</taxon>
        <taxon>Pseudomonadota</taxon>
        <taxon>Alphaproteobacteria</taxon>
        <taxon>Acetobacterales</taxon>
        <taxon>Acetobacteraceae</taxon>
        <taxon>Sorlinia</taxon>
    </lineage>
</organism>
<sequence>MITKFRHLAFMGLAAFLSACASGGISHLSPSDQAMVHDVENALNRPQPVTGAFEQVGPGNWAGRGHFTYHPGYLLLAYDVPHGLRAEAENQHLVVTDKANGAVTRIGLARHPLGLLLRKPLRLTRAIQVTQLVQTPGLLRISLAEAANPSQGLLSLDFEKTPAGLRLKNLIGTDVRKQQIQLSLHESP</sequence>
<dbReference type="RefSeq" id="WP_394820352.1">
    <property type="nucleotide sequence ID" value="NZ_JAWJZY010000006.1"/>
</dbReference>